<dbReference type="PANTHER" id="PTHR12128">
    <property type="entry name" value="DIHYDRODIPICOLINATE SYNTHASE"/>
    <property type="match status" value="1"/>
</dbReference>
<dbReference type="CDD" id="cd00408">
    <property type="entry name" value="DHDPS-like"/>
    <property type="match status" value="1"/>
</dbReference>
<organism evidence="4 5">
    <name type="scientific">Bradyrhizobium hipponense</name>
    <dbReference type="NCBI Taxonomy" id="2605638"/>
    <lineage>
        <taxon>Bacteria</taxon>
        <taxon>Pseudomonadati</taxon>
        <taxon>Pseudomonadota</taxon>
        <taxon>Alphaproteobacteria</taxon>
        <taxon>Hyphomicrobiales</taxon>
        <taxon>Nitrobacteraceae</taxon>
        <taxon>Bradyrhizobium</taxon>
    </lineage>
</organism>
<gene>
    <name evidence="4" type="ORF">FXV83_04110</name>
</gene>
<dbReference type="Pfam" id="PF00701">
    <property type="entry name" value="DHDPS"/>
    <property type="match status" value="1"/>
</dbReference>
<keyword evidence="1 2" id="KW-0456">Lyase</keyword>
<feature type="active site" description="Proton donor/acceptor" evidence="3">
    <location>
        <position position="150"/>
    </location>
</feature>
<dbReference type="GO" id="GO:0008840">
    <property type="term" value="F:4-hydroxy-tetrahydrodipicolinate synthase activity"/>
    <property type="evidence" value="ECO:0007669"/>
    <property type="project" value="TreeGrafter"/>
</dbReference>
<protein>
    <submittedName>
        <fullName evidence="4">Dihydrodipicolinate synthase family protein</fullName>
    </submittedName>
</protein>
<dbReference type="Proteomes" id="UP000324797">
    <property type="component" value="Unassembled WGS sequence"/>
</dbReference>
<sequence>MAAARDQMVRSFGDRLRGIHAATIVPMTPNFLIDEPALAAHISSVTSVPGINGLLVNGHAGENFVLSLAEKRRVVEIARGHAPKDCLIVSGVNHESSLEAAREAAALERAGADGLLVFPPNSWALAHADGCVMAHHRHIREATTISLMLYAAPVGAGAMPYAPSLLEQLVADHRYVAIKEGSWEVAAYEQNLRLIRKLRPDFTVLSSGDEHLLTSYLIGTAGSQVSLAAVVPELMVALWSAAEAGEWGEAQAVHDKLYPLAVAIYRHAPGGRATARLKVCLKLLGRLACDALRPPQPPVTPTEQHALELALRTAGCLSDGDDLSRAEV</sequence>
<dbReference type="SUPFAM" id="SSF51569">
    <property type="entry name" value="Aldolase"/>
    <property type="match status" value="1"/>
</dbReference>
<dbReference type="InterPro" id="IPR013785">
    <property type="entry name" value="Aldolase_TIM"/>
</dbReference>
<comment type="caution">
    <text evidence="4">The sequence shown here is derived from an EMBL/GenBank/DDBJ whole genome shotgun (WGS) entry which is preliminary data.</text>
</comment>
<evidence type="ECO:0000313" key="4">
    <source>
        <dbReference type="EMBL" id="TYO67957.1"/>
    </source>
</evidence>
<feature type="active site" description="Schiff-base intermediate with substrate" evidence="3">
    <location>
        <position position="179"/>
    </location>
</feature>
<evidence type="ECO:0000313" key="5">
    <source>
        <dbReference type="Proteomes" id="UP000324797"/>
    </source>
</evidence>
<dbReference type="Gene3D" id="3.20.20.70">
    <property type="entry name" value="Aldolase class I"/>
    <property type="match status" value="1"/>
</dbReference>
<accession>A0A5S4YWB4</accession>
<comment type="similarity">
    <text evidence="2">Belongs to the DapA family.</text>
</comment>
<dbReference type="InterPro" id="IPR002220">
    <property type="entry name" value="DapA-like"/>
</dbReference>
<reference evidence="4 5" key="1">
    <citation type="submission" date="2019-08" db="EMBL/GenBank/DDBJ databases">
        <title>Bradyrhizobium hipponensis sp. nov., a rhizobium isolated from a Lupinus angustifolius root nodule in Tunisia.</title>
        <authorList>
            <person name="Off K."/>
            <person name="Rejili M."/>
            <person name="Mars M."/>
            <person name="Brachmann A."/>
            <person name="Marin M."/>
        </authorList>
    </citation>
    <scope>NUCLEOTIDE SEQUENCE [LARGE SCALE GENOMIC DNA]</scope>
    <source>
        <strain evidence="5">aSej3</strain>
    </source>
</reference>
<dbReference type="AlphaFoldDB" id="A0A5S4YWB4"/>
<proteinExistence type="inferred from homology"/>
<name>A0A5S4YWB4_9BRAD</name>
<dbReference type="SMART" id="SM01130">
    <property type="entry name" value="DHDPS"/>
    <property type="match status" value="1"/>
</dbReference>
<evidence type="ECO:0000256" key="1">
    <source>
        <dbReference type="ARBA" id="ARBA00023239"/>
    </source>
</evidence>
<keyword evidence="5" id="KW-1185">Reference proteome</keyword>
<dbReference type="PANTHER" id="PTHR12128:SF72">
    <property type="entry name" value="DIHYDRODIPICOLINATE SYNTHASE"/>
    <property type="match status" value="1"/>
</dbReference>
<dbReference type="EMBL" id="VSTH01000014">
    <property type="protein sequence ID" value="TYO67957.1"/>
    <property type="molecule type" value="Genomic_DNA"/>
</dbReference>
<evidence type="ECO:0000256" key="2">
    <source>
        <dbReference type="PIRNR" id="PIRNR001365"/>
    </source>
</evidence>
<evidence type="ECO:0000256" key="3">
    <source>
        <dbReference type="PIRSR" id="PIRSR001365-1"/>
    </source>
</evidence>
<dbReference type="PIRSF" id="PIRSF001365">
    <property type="entry name" value="DHDPS"/>
    <property type="match status" value="1"/>
</dbReference>